<dbReference type="GO" id="GO:0012505">
    <property type="term" value="C:endomembrane system"/>
    <property type="evidence" value="ECO:0007669"/>
    <property type="project" value="UniProtKB-SubCell"/>
</dbReference>
<keyword evidence="2 5" id="KW-0812">Transmembrane</keyword>
<keyword evidence="4 5" id="KW-0472">Membrane</keyword>
<organism evidence="6 7">
    <name type="scientific">Candidatus Kaiserbacteria bacterium RIFCSPHIGHO2_01_FULL_48_10</name>
    <dbReference type="NCBI Taxonomy" id="1798476"/>
    <lineage>
        <taxon>Bacteria</taxon>
        <taxon>Candidatus Kaiseribacteriota</taxon>
    </lineage>
</organism>
<accession>A0A1F6C1N5</accession>
<evidence type="ECO:0000256" key="2">
    <source>
        <dbReference type="ARBA" id="ARBA00022692"/>
    </source>
</evidence>
<feature type="transmembrane region" description="Helical" evidence="5">
    <location>
        <begin position="146"/>
        <end position="168"/>
    </location>
</feature>
<reference evidence="6 7" key="1">
    <citation type="journal article" date="2016" name="Nat. Commun.">
        <title>Thousands of microbial genomes shed light on interconnected biogeochemical processes in an aquifer system.</title>
        <authorList>
            <person name="Anantharaman K."/>
            <person name="Brown C.T."/>
            <person name="Hug L.A."/>
            <person name="Sharon I."/>
            <person name="Castelle C.J."/>
            <person name="Probst A.J."/>
            <person name="Thomas B.C."/>
            <person name="Singh A."/>
            <person name="Wilkins M.J."/>
            <person name="Karaoz U."/>
            <person name="Brodie E.L."/>
            <person name="Williams K.H."/>
            <person name="Hubbard S.S."/>
            <person name="Banfield J.F."/>
        </authorList>
    </citation>
    <scope>NUCLEOTIDE SEQUENCE [LARGE SCALE GENOMIC DNA]</scope>
</reference>
<dbReference type="Pfam" id="PF01988">
    <property type="entry name" value="VIT1"/>
    <property type="match status" value="2"/>
</dbReference>
<name>A0A1F6C1N5_9BACT</name>
<proteinExistence type="predicted"/>
<dbReference type="InterPro" id="IPR008217">
    <property type="entry name" value="Ccc1_fam"/>
</dbReference>
<feature type="transmembrane region" description="Helical" evidence="5">
    <location>
        <begin position="12"/>
        <end position="34"/>
    </location>
</feature>
<protein>
    <recommendedName>
        <fullName evidence="8">VIT family protein</fullName>
    </recommendedName>
</protein>
<keyword evidence="3 5" id="KW-1133">Transmembrane helix</keyword>
<feature type="transmembrane region" description="Helical" evidence="5">
    <location>
        <begin position="40"/>
        <end position="62"/>
    </location>
</feature>
<evidence type="ECO:0008006" key="8">
    <source>
        <dbReference type="Google" id="ProtNLM"/>
    </source>
</evidence>
<evidence type="ECO:0000256" key="5">
    <source>
        <dbReference type="SAM" id="Phobius"/>
    </source>
</evidence>
<dbReference type="GO" id="GO:0030026">
    <property type="term" value="P:intracellular manganese ion homeostasis"/>
    <property type="evidence" value="ECO:0007669"/>
    <property type="project" value="InterPro"/>
</dbReference>
<evidence type="ECO:0000313" key="7">
    <source>
        <dbReference type="Proteomes" id="UP000178249"/>
    </source>
</evidence>
<evidence type="ECO:0000256" key="4">
    <source>
        <dbReference type="ARBA" id="ARBA00023136"/>
    </source>
</evidence>
<evidence type="ECO:0000313" key="6">
    <source>
        <dbReference type="EMBL" id="OGG43125.1"/>
    </source>
</evidence>
<dbReference type="AlphaFoldDB" id="A0A1F6C1N5"/>
<dbReference type="GO" id="GO:0005384">
    <property type="term" value="F:manganese ion transmembrane transporter activity"/>
    <property type="evidence" value="ECO:0007669"/>
    <property type="project" value="InterPro"/>
</dbReference>
<feature type="transmembrane region" description="Helical" evidence="5">
    <location>
        <begin position="112"/>
        <end position="134"/>
    </location>
</feature>
<dbReference type="Proteomes" id="UP000178249">
    <property type="component" value="Unassembled WGS sequence"/>
</dbReference>
<evidence type="ECO:0000256" key="1">
    <source>
        <dbReference type="ARBA" id="ARBA00004127"/>
    </source>
</evidence>
<evidence type="ECO:0000256" key="3">
    <source>
        <dbReference type="ARBA" id="ARBA00022989"/>
    </source>
</evidence>
<feature type="transmembrane region" description="Helical" evidence="5">
    <location>
        <begin position="83"/>
        <end position="106"/>
    </location>
</feature>
<sequence>MARFTFSSSIVRSFVFGVEDSLVSTVGLVSGIAVAGLSNATILLTGAILILVEAFSMAAGNLMTENTLREIRLHRMGMLSASLMPAFVMFASYALSGFFVLVPYIIFPPEQALLISIGLSLFFLFILGTIAGVLSETSRIQNGILMAVVGGLAICIGIGASFLIQTMIGAAS</sequence>
<gene>
    <name evidence="6" type="ORF">A2841_03245</name>
</gene>
<comment type="subcellular location">
    <subcellularLocation>
        <location evidence="1">Endomembrane system</location>
        <topology evidence="1">Multi-pass membrane protein</topology>
    </subcellularLocation>
</comment>
<comment type="caution">
    <text evidence="6">The sequence shown here is derived from an EMBL/GenBank/DDBJ whole genome shotgun (WGS) entry which is preliminary data.</text>
</comment>
<dbReference type="EMBL" id="MFKP01000052">
    <property type="protein sequence ID" value="OGG43125.1"/>
    <property type="molecule type" value="Genomic_DNA"/>
</dbReference>